<dbReference type="AlphaFoldDB" id="A0AAX6DT65"/>
<feature type="compositionally biased region" description="Basic and acidic residues" evidence="2">
    <location>
        <begin position="763"/>
        <end position="776"/>
    </location>
</feature>
<evidence type="ECO:0000256" key="2">
    <source>
        <dbReference type="SAM" id="MobiDB-lite"/>
    </source>
</evidence>
<keyword evidence="5" id="KW-1185">Reference proteome</keyword>
<name>A0AAX6DT65_IRIPA</name>
<feature type="coiled-coil region" evidence="1">
    <location>
        <begin position="448"/>
        <end position="574"/>
    </location>
</feature>
<evidence type="ECO:0000313" key="4">
    <source>
        <dbReference type="EMBL" id="KAJ6794875.1"/>
    </source>
</evidence>
<feature type="region of interest" description="Disordered" evidence="2">
    <location>
        <begin position="276"/>
        <end position="313"/>
    </location>
</feature>
<evidence type="ECO:0000259" key="3">
    <source>
        <dbReference type="Pfam" id="PF24670"/>
    </source>
</evidence>
<dbReference type="PANTHER" id="PTHR47491">
    <property type="entry name" value="CAP-GLY DOMAIN LINKER"/>
    <property type="match status" value="1"/>
</dbReference>
<feature type="compositionally biased region" description="Polar residues" evidence="2">
    <location>
        <begin position="7"/>
        <end position="17"/>
    </location>
</feature>
<gene>
    <name evidence="4" type="ORF">M6B38_228205</name>
</gene>
<dbReference type="Pfam" id="PF24670">
    <property type="entry name" value="DUF7653"/>
    <property type="match status" value="1"/>
</dbReference>
<reference evidence="4" key="1">
    <citation type="journal article" date="2023" name="GigaByte">
        <title>Genome assembly of the bearded iris, Iris pallida Lam.</title>
        <authorList>
            <person name="Bruccoleri R.E."/>
            <person name="Oakeley E.J."/>
            <person name="Faust A.M.E."/>
            <person name="Altorfer M."/>
            <person name="Dessus-Babus S."/>
            <person name="Burckhardt D."/>
            <person name="Oertli M."/>
            <person name="Naumann U."/>
            <person name="Petersen F."/>
            <person name="Wong J."/>
        </authorList>
    </citation>
    <scope>NUCLEOTIDE SEQUENCE</scope>
    <source>
        <strain evidence="4">GSM-AAB239-AS_SAM_17_03QT</strain>
    </source>
</reference>
<protein>
    <submittedName>
        <fullName evidence="4">Cingulin-like protein 1 isoform X1</fullName>
    </submittedName>
</protein>
<reference evidence="4" key="2">
    <citation type="submission" date="2023-04" db="EMBL/GenBank/DDBJ databases">
        <authorList>
            <person name="Bruccoleri R.E."/>
            <person name="Oakeley E.J."/>
            <person name="Faust A.-M."/>
            <person name="Dessus-Babus S."/>
            <person name="Altorfer M."/>
            <person name="Burckhardt D."/>
            <person name="Oertli M."/>
            <person name="Naumann U."/>
            <person name="Petersen F."/>
            <person name="Wong J."/>
        </authorList>
    </citation>
    <scope>NUCLEOTIDE SEQUENCE</scope>
    <source>
        <strain evidence="4">GSM-AAB239-AS_SAM_17_03QT</strain>
        <tissue evidence="4">Leaf</tissue>
    </source>
</reference>
<feature type="region of interest" description="Disordered" evidence="2">
    <location>
        <begin position="763"/>
        <end position="786"/>
    </location>
</feature>
<feature type="region of interest" description="Disordered" evidence="2">
    <location>
        <begin position="73"/>
        <end position="94"/>
    </location>
</feature>
<evidence type="ECO:0000256" key="1">
    <source>
        <dbReference type="SAM" id="Coils"/>
    </source>
</evidence>
<organism evidence="4 5">
    <name type="scientific">Iris pallida</name>
    <name type="common">Sweet iris</name>
    <dbReference type="NCBI Taxonomy" id="29817"/>
    <lineage>
        <taxon>Eukaryota</taxon>
        <taxon>Viridiplantae</taxon>
        <taxon>Streptophyta</taxon>
        <taxon>Embryophyta</taxon>
        <taxon>Tracheophyta</taxon>
        <taxon>Spermatophyta</taxon>
        <taxon>Magnoliopsida</taxon>
        <taxon>Liliopsida</taxon>
        <taxon>Asparagales</taxon>
        <taxon>Iridaceae</taxon>
        <taxon>Iridoideae</taxon>
        <taxon>Irideae</taxon>
        <taxon>Iris</taxon>
    </lineage>
</organism>
<accession>A0AAX6DT65</accession>
<dbReference type="InterPro" id="IPR056070">
    <property type="entry name" value="DUF7653"/>
</dbReference>
<dbReference type="EMBL" id="JANAVB010042020">
    <property type="protein sequence ID" value="KAJ6794875.1"/>
    <property type="molecule type" value="Genomic_DNA"/>
</dbReference>
<feature type="coiled-coil region" evidence="1">
    <location>
        <begin position="813"/>
        <end position="875"/>
    </location>
</feature>
<feature type="region of interest" description="Disordered" evidence="2">
    <location>
        <begin position="130"/>
        <end position="153"/>
    </location>
</feature>
<dbReference type="Proteomes" id="UP001140949">
    <property type="component" value="Unassembled WGS sequence"/>
</dbReference>
<feature type="region of interest" description="Disordered" evidence="2">
    <location>
        <begin position="1"/>
        <end position="41"/>
    </location>
</feature>
<comment type="caution">
    <text evidence="4">The sequence shown here is derived from an EMBL/GenBank/DDBJ whole genome shotgun (WGS) entry which is preliminary data.</text>
</comment>
<feature type="compositionally biased region" description="Low complexity" evidence="2">
    <location>
        <begin position="130"/>
        <end position="150"/>
    </location>
</feature>
<proteinExistence type="predicted"/>
<evidence type="ECO:0000313" key="5">
    <source>
        <dbReference type="Proteomes" id="UP001140949"/>
    </source>
</evidence>
<feature type="compositionally biased region" description="Polar residues" evidence="2">
    <location>
        <begin position="286"/>
        <end position="313"/>
    </location>
</feature>
<keyword evidence="1" id="KW-0175">Coiled coil</keyword>
<feature type="domain" description="DUF7653" evidence="3">
    <location>
        <begin position="633"/>
        <end position="759"/>
    </location>
</feature>
<dbReference type="PANTHER" id="PTHR47491:SF5">
    <property type="entry name" value="CAP-GLY DOMAIN LINKER"/>
    <property type="match status" value="1"/>
</dbReference>
<feature type="compositionally biased region" description="Basic and acidic residues" evidence="2">
    <location>
        <begin position="26"/>
        <end position="40"/>
    </location>
</feature>
<sequence>MRRFFSFKSSTSNNGNKSPPAPDPPDNEKVYWERPRETETKVPLGRKVLGLRDSETEDSCSSLHRRSASFSSPAVYTDFGEGNRSRSPSVCGNPPQVVAESSLCCHSPTPERHMRTRRGDAGRVRQLHAAENPNSPSSSSIHHCSSGNSAHSSPVSLRCRATRLQQVTDSNRTLDLYIDGEHQQSNETKDSQNHFYDSGDNYLLGENKVVSCMGRPPRALSTAPSSPTYSKENFQAYSFGEAKGIRRHLFIPDDARPTSGIYHTKTKFEQLLRPFRGKPSRDYDSETTTTVEDIYEDSSNPGPASNSTGASEENCTDFSITENIYHCRDVEQLLYGRQSWPENGSTGFKMDKLSVSQLQKQSTDEELIKKMKEVENMLTILSDEDHELENLQINNLNVSTLLQNITSITEDRRYLALELSSQIKRQIAERSSTRERLKQAKFELDTRTMRLEKEKNELQSSLEKELDRRSSDWSLKLRKFQSEEQRLRERVRELAEQNVSLQREISTLKGNEASTKSRIMNSEMQLNDLAASLDVERTENHNLRQALTELQERLNGTEEERNYIRQNLKDKEKEGKELHRVVIRFQRMCREQDKTIDGLRQGYSNEIGKQSIERDDKVSMLQMEQIRLASVEQMLRKELESSRDELKSVRHENMCLLDRLQGTKTGLRLSSIKLDQELRDRVDCLQSQSLSLLNDHSQLLEKIFNLVQCRQHEGFHEDKRDSDGYSVGDYTSKYQSLRRRIENFSGSLLTVPEILDKKSTFEDFESHSETTQDNRPRQSMVPDSEDGLEVELKAETLLTRVLREKLCSKEIELEQLQSDLASSIRAHEVLQTEVQRLRDELSCLTHKTKDMELQILKKDESIDQLQHDLQKCRKELTSTCGILMNVSVERDRIWEEVKHSKETIMLLNLEVSSLKKKVEVLDEHVLIKEGEITILKDSLVNKPFDAIYSPKSVKEFSLE</sequence>